<name>A0A090KY98_STRRB</name>
<dbReference type="EMBL" id="LN609528">
    <property type="protein sequence ID" value="CEF62495.1"/>
    <property type="molecule type" value="Genomic_DNA"/>
</dbReference>
<accession>A0A090KY98</accession>
<evidence type="ECO:0000313" key="3">
    <source>
        <dbReference type="WBParaSite" id="SRAE_1000076550.1"/>
    </source>
</evidence>
<reference evidence="1" key="2">
    <citation type="submission" date="2014-09" db="EMBL/GenBank/DDBJ databases">
        <authorList>
            <person name="Aslett A.Martin."/>
        </authorList>
    </citation>
    <scope>NUCLEOTIDE SEQUENCE</scope>
    <source>
        <strain evidence="1">ED321 Heterogonic</strain>
    </source>
</reference>
<dbReference type="CTD" id="36374860"/>
<dbReference type="AlphaFoldDB" id="A0A090KY98"/>
<dbReference type="GeneID" id="36374860"/>
<dbReference type="Proteomes" id="UP000035682">
    <property type="component" value="Unplaced"/>
</dbReference>
<reference evidence="2" key="1">
    <citation type="submission" date="2014-09" db="EMBL/GenBank/DDBJ databases">
        <authorList>
            <person name="Martin A.A."/>
        </authorList>
    </citation>
    <scope>NUCLEOTIDE SEQUENCE</scope>
    <source>
        <strain evidence="2">ED321</strain>
    </source>
</reference>
<evidence type="ECO:0000313" key="2">
    <source>
        <dbReference type="Proteomes" id="UP000035682"/>
    </source>
</evidence>
<gene>
    <name evidence="1 3 4" type="ORF">SRAE_1000076550</name>
</gene>
<proteinExistence type="predicted"/>
<keyword evidence="2" id="KW-1185">Reference proteome</keyword>
<dbReference type="RefSeq" id="XP_024501697.1">
    <property type="nucleotide sequence ID" value="XM_024647639.1"/>
</dbReference>
<dbReference type="WBParaSite" id="SRAE_1000076550.1">
    <property type="protein sequence ID" value="SRAE_1000076550.1"/>
    <property type="gene ID" value="WBGene00257365"/>
</dbReference>
<reference evidence="3" key="3">
    <citation type="submission" date="2020-12" db="UniProtKB">
        <authorList>
            <consortium name="WormBaseParasite"/>
        </authorList>
    </citation>
    <scope>IDENTIFICATION</scope>
</reference>
<dbReference type="OrthoDB" id="5809955at2759"/>
<evidence type="ECO:0000313" key="1">
    <source>
        <dbReference type="EMBL" id="CEF62495.1"/>
    </source>
</evidence>
<protein>
    <submittedName>
        <fullName evidence="3">Zinc finger, RING/FYVE/PHD-type domain-containing protein</fullName>
    </submittedName>
</protein>
<organism evidence="1">
    <name type="scientific">Strongyloides ratti</name>
    <name type="common">Parasitic roundworm</name>
    <dbReference type="NCBI Taxonomy" id="34506"/>
    <lineage>
        <taxon>Eukaryota</taxon>
        <taxon>Metazoa</taxon>
        <taxon>Ecdysozoa</taxon>
        <taxon>Nematoda</taxon>
        <taxon>Chromadorea</taxon>
        <taxon>Rhabditida</taxon>
        <taxon>Tylenchina</taxon>
        <taxon>Panagrolaimomorpha</taxon>
        <taxon>Strongyloidoidea</taxon>
        <taxon>Strongyloididae</taxon>
        <taxon>Strongyloides</taxon>
    </lineage>
</organism>
<dbReference type="WormBase" id="SRAE_1000076550">
    <property type="protein sequence ID" value="SRP03226"/>
    <property type="gene ID" value="WBGene00257365"/>
</dbReference>
<evidence type="ECO:0000313" key="4">
    <source>
        <dbReference type="WormBase" id="SRAE_1000076550"/>
    </source>
</evidence>
<sequence length="202" mass="23885">MKVCQKSIFKKKLIHLFWILTTTDVKKLSFEYKKNEFNTNCISLNVTYKNLENTSLEDNLIKSSNNHCSSLSTKFNRHSNFKNLENIENDSTLSDLMSCRFVNSQIKCDGNCNKVNSKRKMKVFGICDHVICKNCRDQYKYVFKMFNLKPSCTNLQCLTSVLMTILKEKNEHFFQECCKLYNNEDYKKILKKINNIYKEKLL</sequence>